<name>E8KG08_9PAST</name>
<comment type="similarity">
    <text evidence="1">Belongs to the bacterial solute-binding protein ModA family.</text>
</comment>
<reference evidence="8 9" key="1">
    <citation type="submission" date="2011-01" db="EMBL/GenBank/DDBJ databases">
        <authorList>
            <person name="Muzny D."/>
            <person name="Qin X."/>
            <person name="Deng J."/>
            <person name="Jiang H."/>
            <person name="Liu Y."/>
            <person name="Qu J."/>
            <person name="Song X.-Z."/>
            <person name="Zhang L."/>
            <person name="Thornton R."/>
            <person name="Coyle M."/>
            <person name="Francisco L."/>
            <person name="Jackson L."/>
            <person name="Javaid M."/>
            <person name="Korchina V."/>
            <person name="Kovar C."/>
            <person name="Mata R."/>
            <person name="Mathew T."/>
            <person name="Ngo R."/>
            <person name="Nguyen L."/>
            <person name="Nguyen N."/>
            <person name="Okwuonu G."/>
            <person name="Ongeri F."/>
            <person name="Pham C."/>
            <person name="Simmons D."/>
            <person name="Wilczek-Boney K."/>
            <person name="Hale W."/>
            <person name="Jakkamsetti A."/>
            <person name="Pham P."/>
            <person name="Ruth R."/>
            <person name="San Lucas F."/>
            <person name="Warren J."/>
            <person name="Zhang J."/>
            <person name="Zhao Z."/>
            <person name="Zhou C."/>
            <person name="Zhu D."/>
            <person name="Lee S."/>
            <person name="Bess C."/>
            <person name="Blankenburg K."/>
            <person name="Forbes L."/>
            <person name="Fu Q."/>
            <person name="Gubbala S."/>
            <person name="Hirani K."/>
            <person name="Jayaseelan J.C."/>
            <person name="Lara F."/>
            <person name="Munidasa M."/>
            <person name="Palculict T."/>
            <person name="Patil S."/>
            <person name="Pu L.-L."/>
            <person name="Saada N."/>
            <person name="Tang L."/>
            <person name="Weissenberger G."/>
            <person name="Zhu Y."/>
            <person name="Hemphill L."/>
            <person name="Shang Y."/>
            <person name="Youmans B."/>
            <person name="Ayvaz T."/>
            <person name="Ross M."/>
            <person name="Santibanez J."/>
            <person name="Aqrawi P."/>
            <person name="Gross S."/>
            <person name="Joshi V."/>
            <person name="Fowler G."/>
            <person name="Nazareth L."/>
            <person name="Reid J."/>
            <person name="Worley K."/>
            <person name="Petrosino J."/>
            <person name="Highlander S."/>
            <person name="Gibbs R."/>
        </authorList>
    </citation>
    <scope>NUCLEOTIDE SEQUENCE [LARGE SCALE GENOMIC DNA]</scope>
    <source>
        <strain evidence="8 9">ATCC 25976</strain>
    </source>
</reference>
<dbReference type="GO" id="GO:1901359">
    <property type="term" value="F:tungstate binding"/>
    <property type="evidence" value="ECO:0007669"/>
    <property type="project" value="UniProtKB-ARBA"/>
</dbReference>
<gene>
    <name evidence="8" type="primary">modA</name>
    <name evidence="8" type="ORF">HMPREF0027_0775</name>
</gene>
<keyword evidence="7" id="KW-0812">Transmembrane</keyword>
<protein>
    <submittedName>
        <fullName evidence="8">Molybdate ABC transporter, periplasmic molybdate-binding protein</fullName>
    </submittedName>
</protein>
<keyword evidence="7" id="KW-1133">Transmembrane helix</keyword>
<feature type="binding site" evidence="6">
    <location>
        <position position="210"/>
    </location>
    <ligand>
        <name>molybdate</name>
        <dbReference type="ChEBI" id="CHEBI:36264"/>
    </ligand>
</feature>
<evidence type="ECO:0000313" key="9">
    <source>
        <dbReference type="Proteomes" id="UP000005467"/>
    </source>
</evidence>
<dbReference type="GO" id="GO:0015689">
    <property type="term" value="P:molybdate ion transport"/>
    <property type="evidence" value="ECO:0007669"/>
    <property type="project" value="InterPro"/>
</dbReference>
<evidence type="ECO:0000256" key="3">
    <source>
        <dbReference type="ARBA" id="ARBA00022723"/>
    </source>
</evidence>
<keyword evidence="9" id="KW-1185">Reference proteome</keyword>
<keyword evidence="7" id="KW-0472">Membrane</keyword>
<dbReference type="SUPFAM" id="SSF53850">
    <property type="entry name" value="Periplasmic binding protein-like II"/>
    <property type="match status" value="1"/>
</dbReference>
<evidence type="ECO:0000256" key="6">
    <source>
        <dbReference type="PIRSR" id="PIRSR004846-1"/>
    </source>
</evidence>
<evidence type="ECO:0000313" key="8">
    <source>
        <dbReference type="EMBL" id="EFX92132.1"/>
    </source>
</evidence>
<keyword evidence="4" id="KW-0732">Signal</keyword>
<dbReference type="EMBL" id="AEVG01000055">
    <property type="protein sequence ID" value="EFX92132.1"/>
    <property type="molecule type" value="Genomic_DNA"/>
</dbReference>
<dbReference type="Proteomes" id="UP000005467">
    <property type="component" value="Unassembled WGS sequence"/>
</dbReference>
<dbReference type="GO" id="GO:0046872">
    <property type="term" value="F:metal ion binding"/>
    <property type="evidence" value="ECO:0007669"/>
    <property type="project" value="UniProtKB-KW"/>
</dbReference>
<organism evidence="8 9">
    <name type="scientific">Actinobacillus ureae ATCC 25976</name>
    <dbReference type="NCBI Taxonomy" id="887324"/>
    <lineage>
        <taxon>Bacteria</taxon>
        <taxon>Pseudomonadati</taxon>
        <taxon>Pseudomonadota</taxon>
        <taxon>Gammaproteobacteria</taxon>
        <taxon>Pasteurellales</taxon>
        <taxon>Pasteurellaceae</taxon>
        <taxon>Actinobacillus</taxon>
    </lineage>
</organism>
<dbReference type="Pfam" id="PF13531">
    <property type="entry name" value="SBP_bac_11"/>
    <property type="match status" value="1"/>
</dbReference>
<evidence type="ECO:0000256" key="7">
    <source>
        <dbReference type="SAM" id="Phobius"/>
    </source>
</evidence>
<dbReference type="PANTHER" id="PTHR30632">
    <property type="entry name" value="MOLYBDATE-BINDING PERIPLASMIC PROTEIN"/>
    <property type="match status" value="1"/>
</dbReference>
<dbReference type="GO" id="GO:0030973">
    <property type="term" value="F:molybdate ion binding"/>
    <property type="evidence" value="ECO:0007669"/>
    <property type="project" value="TreeGrafter"/>
</dbReference>
<feature type="binding site" evidence="6">
    <location>
        <position position="80"/>
    </location>
    <ligand>
        <name>molybdate</name>
        <dbReference type="ChEBI" id="CHEBI:36264"/>
    </ligand>
</feature>
<evidence type="ECO:0000256" key="2">
    <source>
        <dbReference type="ARBA" id="ARBA00022505"/>
    </source>
</evidence>
<dbReference type="CDD" id="cd13536">
    <property type="entry name" value="PBP2_EcModA"/>
    <property type="match status" value="1"/>
</dbReference>
<dbReference type="InterPro" id="IPR050682">
    <property type="entry name" value="ModA/WtpA"/>
</dbReference>
<dbReference type="GO" id="GO:0030288">
    <property type="term" value="C:outer membrane-bounded periplasmic space"/>
    <property type="evidence" value="ECO:0007669"/>
    <property type="project" value="TreeGrafter"/>
</dbReference>
<evidence type="ECO:0000256" key="1">
    <source>
        <dbReference type="ARBA" id="ARBA00009175"/>
    </source>
</evidence>
<evidence type="ECO:0000256" key="4">
    <source>
        <dbReference type="ARBA" id="ARBA00022729"/>
    </source>
</evidence>
<feature type="binding site" evidence="6">
    <location>
        <position position="52"/>
    </location>
    <ligand>
        <name>molybdate</name>
        <dbReference type="ChEBI" id="CHEBI:36264"/>
    </ligand>
</feature>
<feature type="binding site" evidence="6">
    <location>
        <position position="192"/>
    </location>
    <ligand>
        <name>molybdate</name>
        <dbReference type="ChEBI" id="CHEBI:36264"/>
    </ligand>
</feature>
<dbReference type="FunFam" id="3.40.190.10:FF:000035">
    <property type="entry name" value="Molybdate ABC transporter substrate-binding protein"/>
    <property type="match status" value="1"/>
</dbReference>
<dbReference type="Gene3D" id="3.40.190.10">
    <property type="entry name" value="Periplasmic binding protein-like II"/>
    <property type="match status" value="2"/>
</dbReference>
<feature type="transmembrane region" description="Helical" evidence="7">
    <location>
        <begin position="27"/>
        <end position="50"/>
    </location>
</feature>
<dbReference type="InterPro" id="IPR005950">
    <property type="entry name" value="ModA"/>
</dbReference>
<dbReference type="AlphaFoldDB" id="E8KG08"/>
<keyword evidence="3 6" id="KW-0479">Metal-binding</keyword>
<evidence type="ECO:0000256" key="5">
    <source>
        <dbReference type="ARBA" id="ARBA00062515"/>
    </source>
</evidence>
<dbReference type="NCBIfam" id="TIGR01256">
    <property type="entry name" value="modA"/>
    <property type="match status" value="1"/>
</dbReference>
<dbReference type="PANTHER" id="PTHR30632:SF17">
    <property type="entry name" value="MOLYBDATE-BINDING PROTEIN MODA"/>
    <property type="match status" value="1"/>
</dbReference>
<sequence length="272" mass="30166">MQKIREIKPLVSHDYIKGDPMKTLTKLFLIGNMLFSSSLVLATDITVFAASSMTNVLQEINQDFAKQYPDDKVIFSFASSSVLARQLEQDAPADVFISADLKWMDYLKEKQPTKTQNIRYLVKNDLVLIAPKDSSLTAGDIQAVDFDKILANGYLSVGDPAHVPAGKYAKKALEHYGLWQQIEPKLARAKNVRDALSFVERGESSLGIVYSTDAKVSNKVKVIAVFPNKSYGEVIYPAATVSDKVQAKTFLDFLKTPKAKAKFEAAGFYPIN</sequence>
<proteinExistence type="inferred from homology"/>
<dbReference type="PIRSF" id="PIRSF004846">
    <property type="entry name" value="ModA"/>
    <property type="match status" value="1"/>
</dbReference>
<keyword evidence="2 6" id="KW-0500">Molybdenum</keyword>
<accession>E8KG08</accession>
<comment type="subunit">
    <text evidence="5">The complex is composed of two ATP-binding proteins (ModC), two transmembrane proteins (ModB) and a solute-binding protein (ModA).</text>
</comment>
<dbReference type="NCBIfam" id="NF007958">
    <property type="entry name" value="PRK10677.1"/>
    <property type="match status" value="1"/>
</dbReference>
<dbReference type="HOGENOM" id="CLU_065520_3_0_6"/>
<feature type="binding site" evidence="6">
    <location>
        <position position="165"/>
    </location>
    <ligand>
        <name>molybdate</name>
        <dbReference type="ChEBI" id="CHEBI:36264"/>
    </ligand>
</feature>
<comment type="caution">
    <text evidence="8">The sequence shown here is derived from an EMBL/GenBank/DDBJ whole genome shotgun (WGS) entry which is preliminary data.</text>
</comment>